<proteinExistence type="predicted"/>
<dbReference type="VEuPathDB" id="VectorBase:AATE020043"/>
<reference evidence="1" key="1">
    <citation type="submission" date="2022-08" db="UniProtKB">
        <authorList>
            <consortium name="EnsemblMetazoa"/>
        </authorList>
    </citation>
    <scope>IDENTIFICATION</scope>
    <source>
        <strain evidence="1">EBRO</strain>
    </source>
</reference>
<organism evidence="1">
    <name type="scientific">Anopheles atroparvus</name>
    <name type="common">European mosquito</name>
    <dbReference type="NCBI Taxonomy" id="41427"/>
    <lineage>
        <taxon>Eukaryota</taxon>
        <taxon>Metazoa</taxon>
        <taxon>Ecdysozoa</taxon>
        <taxon>Arthropoda</taxon>
        <taxon>Hexapoda</taxon>
        <taxon>Insecta</taxon>
        <taxon>Pterygota</taxon>
        <taxon>Neoptera</taxon>
        <taxon>Endopterygota</taxon>
        <taxon>Diptera</taxon>
        <taxon>Nematocera</taxon>
        <taxon>Culicoidea</taxon>
        <taxon>Culicidae</taxon>
        <taxon>Anophelinae</taxon>
        <taxon>Anopheles</taxon>
    </lineage>
</organism>
<sequence length="199" mass="22184">MSVDVEDNDEEIQALISDSTQLADELVAITAREELQHSRSVVLKDIEADTDLFSRTIASYEESLDRLQLLEHGMLHGLNKTSAAPTSVAKQLDQVESKMEILRELIREKITFLPPSTISKEAFATIERHRDQLASIEQEVDRVGALIDGNQARDAATAMTSMQRKANKLVQDLESFLKLNALQKQTILGFSNKISHGNP</sequence>
<name>A0A182JL04_ANOAO</name>
<dbReference type="EnsemblMetazoa" id="AATE020043-RA">
    <property type="protein sequence ID" value="AATE020043-PA.1"/>
    <property type="gene ID" value="AATE020043"/>
</dbReference>
<accession>A0A182JL04</accession>
<dbReference type="AlphaFoldDB" id="A0A182JL04"/>
<protein>
    <submittedName>
        <fullName evidence="1">Uncharacterized protein</fullName>
    </submittedName>
</protein>
<evidence type="ECO:0000313" key="1">
    <source>
        <dbReference type="EnsemblMetazoa" id="AATE020043-PA.1"/>
    </source>
</evidence>